<reference evidence="1" key="2">
    <citation type="submission" date="2008-07" db="EMBL/GenBank/DDBJ databases">
        <authorList>
            <person name="Genoscope - CEA"/>
        </authorList>
    </citation>
    <scope>NUCLEOTIDE SEQUENCE</scope>
    <source>
        <strain evidence="1">S mat+</strain>
    </source>
</reference>
<proteinExistence type="predicted"/>
<dbReference type="PANTHER" id="PTHR10039:SF14">
    <property type="entry name" value="NACHT DOMAIN-CONTAINING PROTEIN"/>
    <property type="match status" value="1"/>
</dbReference>
<dbReference type="GeneID" id="6194692"/>
<dbReference type="OrthoDB" id="163438at2759"/>
<keyword evidence="3" id="KW-1185">Reference proteome</keyword>
<protein>
    <submittedName>
        <fullName evidence="1">Podospora anserina S mat+ genomic DNA chromosome 6, supercontig 2</fullName>
    </submittedName>
</protein>
<dbReference type="HOGENOM" id="CLU_636346_0_0_1"/>
<reference evidence="1 3" key="1">
    <citation type="journal article" date="2008" name="Genome Biol.">
        <title>The genome sequence of the model ascomycete fungus Podospora anserina.</title>
        <authorList>
            <person name="Espagne E."/>
            <person name="Lespinet O."/>
            <person name="Malagnac F."/>
            <person name="Da Silva C."/>
            <person name="Jaillon O."/>
            <person name="Porcel B.M."/>
            <person name="Couloux A."/>
            <person name="Aury J.-M."/>
            <person name="Segurens B."/>
            <person name="Poulain J."/>
            <person name="Anthouard V."/>
            <person name="Grossetete S."/>
            <person name="Khalili H."/>
            <person name="Coppin E."/>
            <person name="Dequard-Chablat M."/>
            <person name="Picard M."/>
            <person name="Contamine V."/>
            <person name="Arnaise S."/>
            <person name="Bourdais A."/>
            <person name="Berteaux-Lecellier V."/>
            <person name="Gautheret D."/>
            <person name="de Vries R.P."/>
            <person name="Battaglia E."/>
            <person name="Coutinho P.M."/>
            <person name="Danchin E.G.J."/>
            <person name="Henrissat B."/>
            <person name="El Khoury R."/>
            <person name="Sainsard-Chanet A."/>
            <person name="Boivin A."/>
            <person name="Pinan-Lucarre B."/>
            <person name="Sellem C.H."/>
            <person name="Debuchy R."/>
            <person name="Wincker P."/>
            <person name="Weissenbach J."/>
            <person name="Silar P."/>
        </authorList>
    </citation>
    <scope>NUCLEOTIDE SEQUENCE [LARGE SCALE GENOMIC DNA]</scope>
    <source>
        <strain evidence="3">S / ATCC MYA-4624 / DSM 980 / FGSC 10383</strain>
        <strain evidence="1">S mat+</strain>
    </source>
</reference>
<reference evidence="3" key="3">
    <citation type="journal article" date="2014" name="Genetics">
        <title>Maintaining two mating types: Structure of the mating type locus and its role in heterokaryosis in Podospora anserina.</title>
        <authorList>
            <person name="Grognet P."/>
            <person name="Bidard F."/>
            <person name="Kuchly C."/>
            <person name="Tong L.C.H."/>
            <person name="Coppin E."/>
            <person name="Benkhali J.A."/>
            <person name="Couloux A."/>
            <person name="Wincker P."/>
            <person name="Debuchy R."/>
            <person name="Silar P."/>
        </authorList>
    </citation>
    <scope>GENOME REANNOTATION</scope>
    <source>
        <strain evidence="3">S / ATCC MYA-4624 / DSM 980 / FGSC 10383</strain>
    </source>
</reference>
<evidence type="ECO:0000313" key="3">
    <source>
        <dbReference type="Proteomes" id="UP000001197"/>
    </source>
</evidence>
<dbReference type="RefSeq" id="XP_001910586.1">
    <property type="nucleotide sequence ID" value="XM_001910551.1"/>
</dbReference>
<reference evidence="2" key="4">
    <citation type="submission" date="2015-04" db="EMBL/GenBank/DDBJ databases">
        <title>Maintaining two mating types: Structure of the mating type locus and its role in heterokaryosis in Podospora anserina.</title>
        <authorList>
            <person name="Grognet P."/>
            <person name="Bidard F."/>
            <person name="Kuchly C."/>
            <person name="Chan Ho Tong L."/>
            <person name="Coppin E."/>
            <person name="Ait Benkhali J."/>
            <person name="Couloux A."/>
            <person name="Wincker P."/>
            <person name="Debuchy R."/>
            <person name="Silar P."/>
        </authorList>
    </citation>
    <scope>NUCLEOTIDE SEQUENCE</scope>
</reference>
<dbReference type="AlphaFoldDB" id="B2B3N6"/>
<organism evidence="1">
    <name type="scientific">Podospora anserina (strain S / ATCC MYA-4624 / DSM 980 / FGSC 10383)</name>
    <name type="common">Pleurage anserina</name>
    <dbReference type="NCBI Taxonomy" id="515849"/>
    <lineage>
        <taxon>Eukaryota</taxon>
        <taxon>Fungi</taxon>
        <taxon>Dikarya</taxon>
        <taxon>Ascomycota</taxon>
        <taxon>Pezizomycotina</taxon>
        <taxon>Sordariomycetes</taxon>
        <taxon>Sordariomycetidae</taxon>
        <taxon>Sordariales</taxon>
        <taxon>Podosporaceae</taxon>
        <taxon>Podospora</taxon>
        <taxon>Podospora anserina</taxon>
    </lineage>
</organism>
<evidence type="ECO:0000313" key="2">
    <source>
        <dbReference type="EMBL" id="CDP31113.1"/>
    </source>
</evidence>
<dbReference type="EMBL" id="FO904941">
    <property type="protein sequence ID" value="CDP31113.1"/>
    <property type="molecule type" value="Genomic_DNA"/>
</dbReference>
<name>B2B3N6_PODAN</name>
<dbReference type="PANTHER" id="PTHR10039">
    <property type="entry name" value="AMELOGENIN"/>
    <property type="match status" value="1"/>
</dbReference>
<dbReference type="KEGG" id="pan:PODANSg7625"/>
<dbReference type="EMBL" id="CU638744">
    <property type="protein sequence ID" value="CAP71722.1"/>
    <property type="molecule type" value="Genomic_DNA"/>
</dbReference>
<accession>B2B3N6</accession>
<gene>
    <name evidence="1" type="ORF">PODANS_6_6780</name>
</gene>
<dbReference type="Proteomes" id="UP000001197">
    <property type="component" value="Chromosome 6"/>
</dbReference>
<dbReference type="VEuPathDB" id="FungiDB:PODANS_6_6780"/>
<sequence>MVLQLDTKASGTIVTSRVDALITTHMNAVGAYSLNLDTAKGSETDLAVYATGTVSVHGDENTFSNELCQIISSELTRRAHGMFLWASLAWAFFTDGVGIWTKKIIAQRLQVLQHLLPGMESLYQRTLDEVGLRYRNDLLHSLHPIVSAAKPLTVDDLSIALASRERRDELRDIDPRLNVQAFFRSACPHLIRIGKTGMGTLVHLSCKDYLIGAPMMNNKPNNSHIDAVTANLEMGLDCLSYLALDGFATHDLGIACEQHKFLSYAYEYWFHHLEGRNDLAEDIWHYLSRLFDLSTKRVRWYDISELVLRLWHHNLYCLFESGVKPPFQLSLNITDTYGDHFIHVVVTNMRKLPLEAMRFLTSLGLDINGRTRFRQALLHRCIREWQGEQDLAILREESGETQKGTTEPFASEKALSEILSFPGVGPDVVGL</sequence>
<evidence type="ECO:0000313" key="1">
    <source>
        <dbReference type="EMBL" id="CAP71722.1"/>
    </source>
</evidence>